<feature type="domain" description="C3H1-type" evidence="8">
    <location>
        <begin position="105"/>
        <end position="133"/>
    </location>
</feature>
<reference evidence="9" key="1">
    <citation type="submission" date="2020-03" db="EMBL/GenBank/DDBJ databases">
        <title>Castanea mollissima Vanexum genome sequencing.</title>
        <authorList>
            <person name="Staton M."/>
        </authorList>
    </citation>
    <scope>NUCLEOTIDE SEQUENCE</scope>
    <source>
        <tissue evidence="9">Leaf</tissue>
    </source>
</reference>
<dbReference type="EMBL" id="JRKL02013017">
    <property type="protein sequence ID" value="KAF3943251.1"/>
    <property type="molecule type" value="Genomic_DNA"/>
</dbReference>
<evidence type="ECO:0000313" key="9">
    <source>
        <dbReference type="EMBL" id="KAF3943251.1"/>
    </source>
</evidence>
<dbReference type="PANTHER" id="PTHR12506">
    <property type="entry name" value="PROTEIN PHOSPHATASE RELATED"/>
    <property type="match status" value="1"/>
</dbReference>
<dbReference type="SUPFAM" id="SSF90229">
    <property type="entry name" value="CCCH zinc finger"/>
    <property type="match status" value="2"/>
</dbReference>
<dbReference type="SMART" id="SM00356">
    <property type="entry name" value="ZnF_C3H1"/>
    <property type="match status" value="2"/>
</dbReference>
<feature type="zinc finger region" description="C3H1-type" evidence="6">
    <location>
        <begin position="105"/>
        <end position="133"/>
    </location>
</feature>
<dbReference type="Proteomes" id="UP000737018">
    <property type="component" value="Unassembled WGS sequence"/>
</dbReference>
<evidence type="ECO:0000256" key="6">
    <source>
        <dbReference type="PROSITE-ProRule" id="PRU00723"/>
    </source>
</evidence>
<protein>
    <recommendedName>
        <fullName evidence="8">C3H1-type domain-containing protein</fullName>
    </recommendedName>
</protein>
<keyword evidence="2" id="KW-0677">Repeat</keyword>
<feature type="zinc finger region" description="C3H1-type" evidence="6">
    <location>
        <begin position="52"/>
        <end position="80"/>
    </location>
</feature>
<evidence type="ECO:0000256" key="3">
    <source>
        <dbReference type="ARBA" id="ARBA00022771"/>
    </source>
</evidence>
<keyword evidence="3 6" id="KW-0863">Zinc-finger</keyword>
<keyword evidence="5" id="KW-0238">DNA-binding</keyword>
<organism evidence="9 10">
    <name type="scientific">Castanea mollissima</name>
    <name type="common">Chinese chestnut</name>
    <dbReference type="NCBI Taxonomy" id="60419"/>
    <lineage>
        <taxon>Eukaryota</taxon>
        <taxon>Viridiplantae</taxon>
        <taxon>Streptophyta</taxon>
        <taxon>Embryophyta</taxon>
        <taxon>Tracheophyta</taxon>
        <taxon>Spermatophyta</taxon>
        <taxon>Magnoliopsida</taxon>
        <taxon>eudicotyledons</taxon>
        <taxon>Gunneridae</taxon>
        <taxon>Pentapetalae</taxon>
        <taxon>rosids</taxon>
        <taxon>fabids</taxon>
        <taxon>Fagales</taxon>
        <taxon>Fagaceae</taxon>
        <taxon>Castanea</taxon>
    </lineage>
</organism>
<proteinExistence type="predicted"/>
<dbReference type="Gene3D" id="4.10.1000.10">
    <property type="entry name" value="Zinc finger, CCCH-type"/>
    <property type="match status" value="1"/>
</dbReference>
<evidence type="ECO:0000256" key="5">
    <source>
        <dbReference type="ARBA" id="ARBA00023125"/>
    </source>
</evidence>
<evidence type="ECO:0000256" key="1">
    <source>
        <dbReference type="ARBA" id="ARBA00022723"/>
    </source>
</evidence>
<keyword evidence="10" id="KW-1185">Reference proteome</keyword>
<dbReference type="InterPro" id="IPR050974">
    <property type="entry name" value="Plant_ZF_CCCH"/>
</dbReference>
<evidence type="ECO:0000259" key="8">
    <source>
        <dbReference type="PROSITE" id="PS50103"/>
    </source>
</evidence>
<dbReference type="GO" id="GO:0003729">
    <property type="term" value="F:mRNA binding"/>
    <property type="evidence" value="ECO:0007669"/>
    <property type="project" value="TreeGrafter"/>
</dbReference>
<dbReference type="InterPro" id="IPR036855">
    <property type="entry name" value="Znf_CCCH_sf"/>
</dbReference>
<evidence type="ECO:0000256" key="2">
    <source>
        <dbReference type="ARBA" id="ARBA00022737"/>
    </source>
</evidence>
<name>A0A8J4Q6R1_9ROSI</name>
<gene>
    <name evidence="9" type="ORF">CMV_030172</name>
</gene>
<dbReference type="PROSITE" id="PS50103">
    <property type="entry name" value="ZF_C3H1"/>
    <property type="match status" value="2"/>
</dbReference>
<comment type="caution">
    <text evidence="9">The sequence shown here is derived from an EMBL/GenBank/DDBJ whole genome shotgun (WGS) entry which is preliminary data.</text>
</comment>
<dbReference type="FunFam" id="4.10.1000.10:FF:000033">
    <property type="entry name" value="zinc finger CCCH domain-containing protein 37"/>
    <property type="match status" value="1"/>
</dbReference>
<feature type="region of interest" description="Disordered" evidence="7">
    <location>
        <begin position="143"/>
        <end position="164"/>
    </location>
</feature>
<dbReference type="AlphaFoldDB" id="A0A8J4Q6R1"/>
<dbReference type="InterPro" id="IPR000571">
    <property type="entry name" value="Znf_CCCH"/>
</dbReference>
<keyword evidence="4 6" id="KW-0862">Zinc</keyword>
<dbReference type="Pfam" id="PF00642">
    <property type="entry name" value="zf-CCCH"/>
    <property type="match status" value="2"/>
</dbReference>
<dbReference type="OrthoDB" id="411372at2759"/>
<evidence type="ECO:0000256" key="7">
    <source>
        <dbReference type="SAM" id="MobiDB-lite"/>
    </source>
</evidence>
<keyword evidence="1 6" id="KW-0479">Metal-binding</keyword>
<sequence length="164" mass="18461">MHHKSSETWYVHLVPCAHRLRTNPGPYIKFFAHALYFHLLQIDVGPTIYPQRPGQIECDFYMKTGECKFGENCKFHHPIDRSAPSLLKQAQQQAVKLTLAGLPRREGAVLCPYYLKTGTCKFGATCKFDHPPPGEVMAMATSQGTSAAVEGDEKEVELLQEQQQ</sequence>
<dbReference type="GO" id="GO:0008270">
    <property type="term" value="F:zinc ion binding"/>
    <property type="evidence" value="ECO:0007669"/>
    <property type="project" value="UniProtKB-KW"/>
</dbReference>
<dbReference type="GO" id="GO:0003677">
    <property type="term" value="F:DNA binding"/>
    <property type="evidence" value="ECO:0007669"/>
    <property type="project" value="UniProtKB-KW"/>
</dbReference>
<evidence type="ECO:0000256" key="4">
    <source>
        <dbReference type="ARBA" id="ARBA00022833"/>
    </source>
</evidence>
<dbReference type="PANTHER" id="PTHR12506:SF82">
    <property type="entry name" value="ZINC FINGER CCCH DOMAIN-CONTAINING PROTEIN 64-RELATED"/>
    <property type="match status" value="1"/>
</dbReference>
<evidence type="ECO:0000313" key="10">
    <source>
        <dbReference type="Proteomes" id="UP000737018"/>
    </source>
</evidence>
<feature type="domain" description="C3H1-type" evidence="8">
    <location>
        <begin position="52"/>
        <end position="80"/>
    </location>
</feature>
<accession>A0A8J4Q6R1</accession>